<keyword evidence="4" id="KW-0812">Transmembrane</keyword>
<dbReference type="InterPro" id="IPR001173">
    <property type="entry name" value="Glyco_trans_2-like"/>
</dbReference>
<name>A0A1D3L3P5_9EURY</name>
<keyword evidence="4" id="KW-1133">Transmembrane helix</keyword>
<dbReference type="STRING" id="118062.MCBB_1535"/>
<gene>
    <name evidence="6" type="primary">yfnE1</name>
    <name evidence="6" type="ORF">MCBB_1535</name>
</gene>
<keyword evidence="4" id="KW-0472">Membrane</keyword>
<dbReference type="SUPFAM" id="SSF53448">
    <property type="entry name" value="Nucleotide-diphospho-sugar transferases"/>
    <property type="match status" value="1"/>
</dbReference>
<evidence type="ECO:0000256" key="2">
    <source>
        <dbReference type="ARBA" id="ARBA00022676"/>
    </source>
</evidence>
<dbReference type="RefSeq" id="WP_071907186.1">
    <property type="nucleotide sequence ID" value="NZ_LT607756.1"/>
</dbReference>
<protein>
    <submittedName>
        <fullName evidence="6">Putative glycosyltransferase YfnE</fullName>
        <ecNumber evidence="6">2.4.-.-</ecNumber>
    </submittedName>
</protein>
<evidence type="ECO:0000256" key="3">
    <source>
        <dbReference type="ARBA" id="ARBA00022679"/>
    </source>
</evidence>
<dbReference type="Pfam" id="PF00535">
    <property type="entry name" value="Glycos_transf_2"/>
    <property type="match status" value="1"/>
</dbReference>
<dbReference type="Gene3D" id="3.90.550.10">
    <property type="entry name" value="Spore Coat Polysaccharide Biosynthesis Protein SpsA, Chain A"/>
    <property type="match status" value="1"/>
</dbReference>
<dbReference type="PANTHER" id="PTHR43179:SF12">
    <property type="entry name" value="GALACTOFURANOSYLTRANSFERASE GLFT2"/>
    <property type="match status" value="1"/>
</dbReference>
<dbReference type="GO" id="GO:0016757">
    <property type="term" value="F:glycosyltransferase activity"/>
    <property type="evidence" value="ECO:0007669"/>
    <property type="project" value="UniProtKB-KW"/>
</dbReference>
<keyword evidence="2 6" id="KW-0328">Glycosyltransferase</keyword>
<keyword evidence="7" id="KW-1185">Reference proteome</keyword>
<dbReference type="OrthoDB" id="46222at2157"/>
<feature type="domain" description="Glycosyltransferase 2-like" evidence="5">
    <location>
        <begin position="4"/>
        <end position="173"/>
    </location>
</feature>
<dbReference type="PANTHER" id="PTHR43179">
    <property type="entry name" value="RHAMNOSYLTRANSFERASE WBBL"/>
    <property type="match status" value="1"/>
</dbReference>
<sequence>MKVSVIIPNYNGKNFLRNCLKTLKNQKCEFQVIIIDNASSDNSVNYIKNNYPEFNIITNDENLGFAAAVNQGISASKTDYVFLLNNDTELEENCISNLVRCIESDENIFAVSSKMIQFENRDLMDDAGDAYTLLGWTKKLGNGRSPDLYNKKREVFSACAGAALYKRNLLNEIGYFDENFFAYLEDVDISYRARIHGYKSIYCPEAVVYHHGSGTSGSKHNAFKVKISARNNVYLPYKNMPWPQLALNILFLLLGYFIKYLFFLKEGYGKYYLDGLKEGFKSRQDINKIKYKGNLINYMKIEWLLIKNTVKFVFL</sequence>
<dbReference type="PATRIC" id="fig|129848.4.peg.1567"/>
<dbReference type="EMBL" id="LT607756">
    <property type="protein sequence ID" value="SCG86090.1"/>
    <property type="molecule type" value="Genomic_DNA"/>
</dbReference>
<accession>A0A1D3L3P5</accession>
<evidence type="ECO:0000256" key="1">
    <source>
        <dbReference type="ARBA" id="ARBA00006739"/>
    </source>
</evidence>
<evidence type="ECO:0000313" key="6">
    <source>
        <dbReference type="EMBL" id="SCG86090.1"/>
    </source>
</evidence>
<dbReference type="InterPro" id="IPR029044">
    <property type="entry name" value="Nucleotide-diphossugar_trans"/>
</dbReference>
<dbReference type="GeneID" id="30412376"/>
<organism evidence="6 7">
    <name type="scientific">Methanobacterium congolense</name>
    <dbReference type="NCBI Taxonomy" id="118062"/>
    <lineage>
        <taxon>Archaea</taxon>
        <taxon>Methanobacteriati</taxon>
        <taxon>Methanobacteriota</taxon>
        <taxon>Methanomada group</taxon>
        <taxon>Methanobacteria</taxon>
        <taxon>Methanobacteriales</taxon>
        <taxon>Methanobacteriaceae</taxon>
        <taxon>Methanobacterium</taxon>
    </lineage>
</organism>
<dbReference type="AlphaFoldDB" id="A0A1D3L3P5"/>
<proteinExistence type="inferred from homology"/>
<evidence type="ECO:0000256" key="4">
    <source>
        <dbReference type="SAM" id="Phobius"/>
    </source>
</evidence>
<dbReference type="EC" id="2.4.-.-" evidence="6"/>
<feature type="transmembrane region" description="Helical" evidence="4">
    <location>
        <begin position="245"/>
        <end position="263"/>
    </location>
</feature>
<dbReference type="Proteomes" id="UP000094707">
    <property type="component" value="Chromosome I"/>
</dbReference>
<reference evidence="6 7" key="1">
    <citation type="submission" date="2016-08" db="EMBL/GenBank/DDBJ databases">
        <authorList>
            <person name="Seilhamer J.J."/>
        </authorList>
    </citation>
    <scope>NUCLEOTIDE SEQUENCE [LARGE SCALE GENOMIC DNA]</scope>
    <source>
        <strain evidence="6">Buetzberg</strain>
    </source>
</reference>
<evidence type="ECO:0000259" key="5">
    <source>
        <dbReference type="Pfam" id="PF00535"/>
    </source>
</evidence>
<comment type="similarity">
    <text evidence="1">Belongs to the glycosyltransferase 2 family.</text>
</comment>
<dbReference type="KEGG" id="mcub:MCBB_1535"/>
<dbReference type="CDD" id="cd04186">
    <property type="entry name" value="GT_2_like_c"/>
    <property type="match status" value="1"/>
</dbReference>
<evidence type="ECO:0000313" key="7">
    <source>
        <dbReference type="Proteomes" id="UP000094707"/>
    </source>
</evidence>
<keyword evidence="3 6" id="KW-0808">Transferase</keyword>